<feature type="compositionally biased region" description="Basic and acidic residues" evidence="1">
    <location>
        <begin position="73"/>
        <end position="85"/>
    </location>
</feature>
<protein>
    <submittedName>
        <fullName evidence="2">Uncharacterized protein</fullName>
    </submittedName>
</protein>
<name>A0A6A5FQ15_PERFL</name>
<comment type="caution">
    <text evidence="2">The sequence shown here is derived from an EMBL/GenBank/DDBJ whole genome shotgun (WGS) entry which is preliminary data.</text>
</comment>
<gene>
    <name evidence="2" type="ORF">PFLUV_G00000030</name>
</gene>
<dbReference type="EMBL" id="VHII01000001">
    <property type="protein sequence ID" value="KAF1394414.1"/>
    <property type="molecule type" value="Genomic_DNA"/>
</dbReference>
<organism evidence="2 3">
    <name type="scientific">Perca fluviatilis</name>
    <name type="common">European perch</name>
    <dbReference type="NCBI Taxonomy" id="8168"/>
    <lineage>
        <taxon>Eukaryota</taxon>
        <taxon>Metazoa</taxon>
        <taxon>Chordata</taxon>
        <taxon>Craniata</taxon>
        <taxon>Vertebrata</taxon>
        <taxon>Euteleostomi</taxon>
        <taxon>Actinopterygii</taxon>
        <taxon>Neopterygii</taxon>
        <taxon>Teleostei</taxon>
        <taxon>Neoteleostei</taxon>
        <taxon>Acanthomorphata</taxon>
        <taxon>Eupercaria</taxon>
        <taxon>Perciformes</taxon>
        <taxon>Percoidei</taxon>
        <taxon>Percidae</taxon>
        <taxon>Percinae</taxon>
        <taxon>Perca</taxon>
    </lineage>
</organism>
<evidence type="ECO:0000313" key="3">
    <source>
        <dbReference type="Proteomes" id="UP000465112"/>
    </source>
</evidence>
<keyword evidence="3" id="KW-1185">Reference proteome</keyword>
<accession>A0A6A5FQ15</accession>
<feature type="region of interest" description="Disordered" evidence="1">
    <location>
        <begin position="50"/>
        <end position="85"/>
    </location>
</feature>
<reference evidence="2 3" key="1">
    <citation type="submission" date="2019-06" db="EMBL/GenBank/DDBJ databases">
        <title>A chromosome-scale genome assembly of the European perch, Perca fluviatilis.</title>
        <authorList>
            <person name="Roques C."/>
            <person name="Zahm M."/>
            <person name="Cabau C."/>
            <person name="Klopp C."/>
            <person name="Bouchez O."/>
            <person name="Donnadieu C."/>
            <person name="Kuhl H."/>
            <person name="Gislard M."/>
            <person name="Guendouz S."/>
            <person name="Journot L."/>
            <person name="Haffray P."/>
            <person name="Bestin A."/>
            <person name="Morvezen R."/>
            <person name="Feron R."/>
            <person name="Wen M."/>
            <person name="Jouanno E."/>
            <person name="Herpin A."/>
            <person name="Schartl M."/>
            <person name="Postlethwait J."/>
            <person name="Schaerlinger B."/>
            <person name="Chardard D."/>
            <person name="Lecocq T."/>
            <person name="Poncet C."/>
            <person name="Jaffrelo L."/>
            <person name="Lampietro C."/>
            <person name="Guiguen Y."/>
        </authorList>
    </citation>
    <scope>NUCLEOTIDE SEQUENCE [LARGE SCALE GENOMIC DNA]</scope>
    <source>
        <tissue evidence="2">Blood</tissue>
    </source>
</reference>
<dbReference type="Proteomes" id="UP000465112">
    <property type="component" value="Chromosome 1"/>
</dbReference>
<sequence length="85" mass="9349">MLTLLASNVFPYLTFPYLCVWVSPETLRAVKSAVVVVTLDEPEQDMMRCLGPHLHSPTPSADITSCDDVETLDPERGASQDALSR</sequence>
<proteinExistence type="predicted"/>
<dbReference type="AlphaFoldDB" id="A0A6A5FQ15"/>
<evidence type="ECO:0000256" key="1">
    <source>
        <dbReference type="SAM" id="MobiDB-lite"/>
    </source>
</evidence>
<evidence type="ECO:0000313" key="2">
    <source>
        <dbReference type="EMBL" id="KAF1394414.1"/>
    </source>
</evidence>